<evidence type="ECO:0000313" key="3">
    <source>
        <dbReference type="Proteomes" id="UP000015241"/>
    </source>
</evidence>
<feature type="non-terminal residue" evidence="2">
    <location>
        <position position="1"/>
    </location>
</feature>
<keyword evidence="3" id="KW-1185">Reference proteome</keyword>
<gene>
    <name evidence="2" type="ORF">FOMPIDRAFT_1136658</name>
</gene>
<dbReference type="AlphaFoldDB" id="S8EU55"/>
<reference evidence="2 3" key="1">
    <citation type="journal article" date="2012" name="Science">
        <title>The Paleozoic origin of enzymatic lignin decomposition reconstructed from 31 fungal genomes.</title>
        <authorList>
            <person name="Floudas D."/>
            <person name="Binder M."/>
            <person name="Riley R."/>
            <person name="Barry K."/>
            <person name="Blanchette R.A."/>
            <person name="Henrissat B."/>
            <person name="Martinez A.T."/>
            <person name="Otillar R."/>
            <person name="Spatafora J.W."/>
            <person name="Yadav J.S."/>
            <person name="Aerts A."/>
            <person name="Benoit I."/>
            <person name="Boyd A."/>
            <person name="Carlson A."/>
            <person name="Copeland A."/>
            <person name="Coutinho P.M."/>
            <person name="de Vries R.P."/>
            <person name="Ferreira P."/>
            <person name="Findley K."/>
            <person name="Foster B."/>
            <person name="Gaskell J."/>
            <person name="Glotzer D."/>
            <person name="Gorecki P."/>
            <person name="Heitman J."/>
            <person name="Hesse C."/>
            <person name="Hori C."/>
            <person name="Igarashi K."/>
            <person name="Jurgens J.A."/>
            <person name="Kallen N."/>
            <person name="Kersten P."/>
            <person name="Kohler A."/>
            <person name="Kuees U."/>
            <person name="Kumar T.K.A."/>
            <person name="Kuo A."/>
            <person name="LaButti K."/>
            <person name="Larrondo L.F."/>
            <person name="Lindquist E."/>
            <person name="Ling A."/>
            <person name="Lombard V."/>
            <person name="Lucas S."/>
            <person name="Lundell T."/>
            <person name="Martin R."/>
            <person name="McLaughlin D.J."/>
            <person name="Morgenstern I."/>
            <person name="Morin E."/>
            <person name="Murat C."/>
            <person name="Nagy L.G."/>
            <person name="Nolan M."/>
            <person name="Ohm R.A."/>
            <person name="Patyshakuliyeva A."/>
            <person name="Rokas A."/>
            <person name="Ruiz-Duenas F.J."/>
            <person name="Sabat G."/>
            <person name="Salamov A."/>
            <person name="Samejima M."/>
            <person name="Schmutz J."/>
            <person name="Slot J.C."/>
            <person name="St John F."/>
            <person name="Stenlid J."/>
            <person name="Sun H."/>
            <person name="Sun S."/>
            <person name="Syed K."/>
            <person name="Tsang A."/>
            <person name="Wiebenga A."/>
            <person name="Young D."/>
            <person name="Pisabarro A."/>
            <person name="Eastwood D.C."/>
            <person name="Martin F."/>
            <person name="Cullen D."/>
            <person name="Grigoriev I.V."/>
            <person name="Hibbett D.S."/>
        </authorList>
    </citation>
    <scope>NUCLEOTIDE SEQUENCE</scope>
    <source>
        <strain evidence="3">FP-58527</strain>
    </source>
</reference>
<accession>S8EU55</accession>
<feature type="region of interest" description="Disordered" evidence="1">
    <location>
        <begin position="14"/>
        <end position="34"/>
    </location>
</feature>
<dbReference type="InParanoid" id="S8EU55"/>
<organism evidence="2 3">
    <name type="scientific">Fomitopsis schrenkii</name>
    <name type="common">Brown rot fungus</name>
    <dbReference type="NCBI Taxonomy" id="2126942"/>
    <lineage>
        <taxon>Eukaryota</taxon>
        <taxon>Fungi</taxon>
        <taxon>Dikarya</taxon>
        <taxon>Basidiomycota</taxon>
        <taxon>Agaricomycotina</taxon>
        <taxon>Agaricomycetes</taxon>
        <taxon>Polyporales</taxon>
        <taxon>Fomitopsis</taxon>
    </lineage>
</organism>
<dbReference type="Proteomes" id="UP000015241">
    <property type="component" value="Unassembled WGS sequence"/>
</dbReference>
<evidence type="ECO:0000256" key="1">
    <source>
        <dbReference type="SAM" id="MobiDB-lite"/>
    </source>
</evidence>
<dbReference type="EMBL" id="KE504291">
    <property type="protein sequence ID" value="EPS93200.1"/>
    <property type="molecule type" value="Genomic_DNA"/>
</dbReference>
<dbReference type="OrthoDB" id="2751000at2759"/>
<protein>
    <submittedName>
        <fullName evidence="2">Uncharacterized protein</fullName>
    </submittedName>
</protein>
<sequence length="134" mass="15428">RSDKMAELARNYHNTLQTEGILPEDNEERNRSTQDAIRAISTKATDEHRAQLEEKVTNTEVKEALKRSENGKAAGLDGIPYEFWKTLQRKYDQCKEQPNPFLDCAELLRLAYNDLEDHGVDPDTGFAEGWMLSW</sequence>
<evidence type="ECO:0000313" key="2">
    <source>
        <dbReference type="EMBL" id="EPS93200.1"/>
    </source>
</evidence>
<name>S8EU55_FOMSC</name>
<proteinExistence type="predicted"/>
<dbReference type="HOGENOM" id="CLU_136907_0_0_1"/>